<gene>
    <name evidence="1" type="ORF">DYI28_29420</name>
</gene>
<proteinExistence type="predicted"/>
<dbReference type="RefSeq" id="WP_050486386.1">
    <property type="nucleotide sequence ID" value="NZ_CP041396.1"/>
</dbReference>
<reference evidence="2" key="1">
    <citation type="journal article" date="2018" name="J. Anim. Genet.">
        <title>Acquired interbacterial defense systems protect against interspecies antagonism in the human gut microbiome.</title>
        <authorList>
            <person name="Ross B.D."/>
            <person name="Verster A.J."/>
            <person name="Radey M.C."/>
            <person name="Schmidtke D.T."/>
            <person name="Pope C.E."/>
            <person name="Hoffman L.R."/>
            <person name="Hajjar A."/>
            <person name="Peterson S.B."/>
            <person name="Borenstein E."/>
            <person name="Mougous J."/>
        </authorList>
    </citation>
    <scope>NUCLEOTIDE SEQUENCE [LARGE SCALE GENOMIC DNA]</scope>
    <source>
        <strain evidence="2">3725 D1 iv</strain>
        <plasmid evidence="2">unnamed1</plasmid>
    </source>
</reference>
<protein>
    <submittedName>
        <fullName evidence="1">Uncharacterized protein</fullName>
    </submittedName>
</protein>
<organism evidence="1 2">
    <name type="scientific">Bacteroides ovatus</name>
    <dbReference type="NCBI Taxonomy" id="28116"/>
    <lineage>
        <taxon>Bacteria</taxon>
        <taxon>Pseudomonadati</taxon>
        <taxon>Bacteroidota</taxon>
        <taxon>Bacteroidia</taxon>
        <taxon>Bacteroidales</taxon>
        <taxon>Bacteroidaceae</taxon>
        <taxon>Bacteroides</taxon>
    </lineage>
</organism>
<dbReference type="Proteomes" id="UP000318823">
    <property type="component" value="Plasmid unnamed1"/>
</dbReference>
<geneLocation type="plasmid" evidence="1 2">
    <name>unnamed1</name>
</geneLocation>
<evidence type="ECO:0000313" key="1">
    <source>
        <dbReference type="EMBL" id="QDM12819.1"/>
    </source>
</evidence>
<dbReference type="EMBL" id="CP041396">
    <property type="protein sequence ID" value="QDM12819.1"/>
    <property type="molecule type" value="Genomic_DNA"/>
</dbReference>
<name>A0AAP9DQ23_BACOV</name>
<sequence length="102" mass="11583">MKVLLWNNVRFAFIPVETFSGVPSYPEEECARICGELNKIIELCSFRPKAGDVYYHSVTFDRGKFIVMDNQAAFDDCPYPACADHDSCQKVCDMMNCVLEGK</sequence>
<dbReference type="AlphaFoldDB" id="A0AAP9DQ23"/>
<keyword evidence="1" id="KW-0614">Plasmid</keyword>
<evidence type="ECO:0000313" key="2">
    <source>
        <dbReference type="Proteomes" id="UP000318823"/>
    </source>
</evidence>
<accession>A0AAP9DQ23</accession>